<dbReference type="InterPro" id="IPR036282">
    <property type="entry name" value="Glutathione-S-Trfase_C_sf"/>
</dbReference>
<dbReference type="PANTHER" id="PTHR44051:SF2">
    <property type="entry name" value="HYPOTHETICAL GLUTATHIONE S-TRANSFERASE LIKE PROTEIN"/>
    <property type="match status" value="1"/>
</dbReference>
<dbReference type="PANTHER" id="PTHR44051">
    <property type="entry name" value="GLUTATHIONE S-TRANSFERASE-RELATED"/>
    <property type="match status" value="1"/>
</dbReference>
<dbReference type="RefSeq" id="WP_354144817.1">
    <property type="nucleotide sequence ID" value="NZ_JAZDQV010000007.1"/>
</dbReference>
<dbReference type="EMBL" id="JAZDQV010000007">
    <property type="protein sequence ID" value="MEE1877711.1"/>
    <property type="molecule type" value="Genomic_DNA"/>
</dbReference>
<dbReference type="PROSITE" id="PS50405">
    <property type="entry name" value="GST_CTER"/>
    <property type="match status" value="1"/>
</dbReference>
<reference evidence="3 4" key="1">
    <citation type="submission" date="2024-01" db="EMBL/GenBank/DDBJ databases">
        <title>The genome sequence of Erythrobacteraceae sp. strain 1XM1-14.</title>
        <authorList>
            <person name="Liu Y."/>
        </authorList>
    </citation>
    <scope>NUCLEOTIDE SEQUENCE [LARGE SCALE GENOMIC DNA]</scope>
    <source>
        <strain evidence="3 4">1XM1-14</strain>
    </source>
</reference>
<dbReference type="SFLD" id="SFLDS00019">
    <property type="entry name" value="Glutathione_Transferase_(cytos"/>
    <property type="match status" value="1"/>
</dbReference>
<dbReference type="CDD" id="cd03056">
    <property type="entry name" value="GST_N_4"/>
    <property type="match status" value="1"/>
</dbReference>
<dbReference type="Pfam" id="PF00043">
    <property type="entry name" value="GST_C"/>
    <property type="match status" value="1"/>
</dbReference>
<dbReference type="InterPro" id="IPR010987">
    <property type="entry name" value="Glutathione-S-Trfase_C-like"/>
</dbReference>
<protein>
    <submittedName>
        <fullName evidence="3">Glutathione S-transferase family protein</fullName>
    </submittedName>
</protein>
<evidence type="ECO:0000259" key="2">
    <source>
        <dbReference type="PROSITE" id="PS50405"/>
    </source>
</evidence>
<evidence type="ECO:0000259" key="1">
    <source>
        <dbReference type="PROSITE" id="PS50404"/>
    </source>
</evidence>
<dbReference type="Gene3D" id="3.40.30.10">
    <property type="entry name" value="Glutaredoxin"/>
    <property type="match status" value="1"/>
</dbReference>
<proteinExistence type="predicted"/>
<dbReference type="InterPro" id="IPR004045">
    <property type="entry name" value="Glutathione_S-Trfase_N"/>
</dbReference>
<dbReference type="SFLD" id="SFLDG00358">
    <property type="entry name" value="Main_(cytGST)"/>
    <property type="match status" value="1"/>
</dbReference>
<comment type="caution">
    <text evidence="3">The sequence shown here is derived from an EMBL/GenBank/DDBJ whole genome shotgun (WGS) entry which is preliminary data.</text>
</comment>
<dbReference type="PROSITE" id="PS50404">
    <property type="entry name" value="GST_NTER"/>
    <property type="match status" value="1"/>
</dbReference>
<feature type="domain" description="GST C-terminal" evidence="2">
    <location>
        <begin position="91"/>
        <end position="209"/>
    </location>
</feature>
<accession>A0ABU7GHJ4</accession>
<dbReference type="InterPro" id="IPR036249">
    <property type="entry name" value="Thioredoxin-like_sf"/>
</dbReference>
<sequence>MTESLILHEDPRSGNCYKIRLTAALLGLPLETLQYDIMKGETRTPEFLANINRNGRIPVLQIGEGPNARFLPESNAACWYLASGSALIPEDRFAQADMLRWMFFEQYNHEPNVATLRFWLHFVGEANLSIQQSGQIMAKRVAGCEALRLMDEHLSRGDWMAGNSVTLADIALFAYTHVAEEGGFGLDDYPSLCRWLERVQALPGFVPMD</sequence>
<dbReference type="SUPFAM" id="SSF52833">
    <property type="entry name" value="Thioredoxin-like"/>
    <property type="match status" value="1"/>
</dbReference>
<dbReference type="InterPro" id="IPR040079">
    <property type="entry name" value="Glutathione_S-Trfase"/>
</dbReference>
<dbReference type="Gene3D" id="1.20.1050.10">
    <property type="match status" value="1"/>
</dbReference>
<gene>
    <name evidence="3" type="ORF">VRS74_08450</name>
</gene>
<organism evidence="3 4">
    <name type="scientific">Altererythrobacter litoralis</name>
    <dbReference type="NCBI Taxonomy" id="3113904"/>
    <lineage>
        <taxon>Bacteria</taxon>
        <taxon>Pseudomonadati</taxon>
        <taxon>Pseudomonadota</taxon>
        <taxon>Alphaproteobacteria</taxon>
        <taxon>Sphingomonadales</taxon>
        <taxon>Erythrobacteraceae</taxon>
        <taxon>Altererythrobacter</taxon>
    </lineage>
</organism>
<name>A0ABU7GHJ4_9SPHN</name>
<dbReference type="Proteomes" id="UP001343492">
    <property type="component" value="Unassembled WGS sequence"/>
</dbReference>
<evidence type="ECO:0000313" key="4">
    <source>
        <dbReference type="Proteomes" id="UP001343492"/>
    </source>
</evidence>
<dbReference type="Pfam" id="PF13409">
    <property type="entry name" value="GST_N_2"/>
    <property type="match status" value="1"/>
</dbReference>
<feature type="domain" description="GST N-terminal" evidence="1">
    <location>
        <begin position="3"/>
        <end position="89"/>
    </location>
</feature>
<keyword evidence="4" id="KW-1185">Reference proteome</keyword>
<dbReference type="InterPro" id="IPR004046">
    <property type="entry name" value="GST_C"/>
</dbReference>
<dbReference type="SUPFAM" id="SSF47616">
    <property type="entry name" value="GST C-terminal domain-like"/>
    <property type="match status" value="1"/>
</dbReference>
<evidence type="ECO:0000313" key="3">
    <source>
        <dbReference type="EMBL" id="MEE1877711.1"/>
    </source>
</evidence>